<sequence>MEGLAGRMAAVRNEHDSAKTNLQRLEEQMGAPAEAEWDFWVNVIEVVTLLEAKHERFENLRRGRPLCQEMALPSSEVHVLATVFALPLALAGIPLFRPDDARIIQKKSKHPLRFHGAHDEWTKRRISKSNAMFLSHWWALPSK</sequence>
<reference evidence="1" key="1">
    <citation type="journal article" date="2022" name="bioRxiv">
        <title>Sequencing and chromosome-scale assembly of the giantPleurodeles waltlgenome.</title>
        <authorList>
            <person name="Brown T."/>
            <person name="Elewa A."/>
            <person name="Iarovenko S."/>
            <person name="Subramanian E."/>
            <person name="Araus A.J."/>
            <person name="Petzold A."/>
            <person name="Susuki M."/>
            <person name="Suzuki K.-i.T."/>
            <person name="Hayashi T."/>
            <person name="Toyoda A."/>
            <person name="Oliveira C."/>
            <person name="Osipova E."/>
            <person name="Leigh N.D."/>
            <person name="Simon A."/>
            <person name="Yun M.H."/>
        </authorList>
    </citation>
    <scope>NUCLEOTIDE SEQUENCE</scope>
    <source>
        <strain evidence="1">20211129_DDA</strain>
        <tissue evidence="1">Liver</tissue>
    </source>
</reference>
<proteinExistence type="predicted"/>
<evidence type="ECO:0000313" key="1">
    <source>
        <dbReference type="EMBL" id="KAJ1135896.1"/>
    </source>
</evidence>
<organism evidence="1 2">
    <name type="scientific">Pleurodeles waltl</name>
    <name type="common">Iberian ribbed newt</name>
    <dbReference type="NCBI Taxonomy" id="8319"/>
    <lineage>
        <taxon>Eukaryota</taxon>
        <taxon>Metazoa</taxon>
        <taxon>Chordata</taxon>
        <taxon>Craniata</taxon>
        <taxon>Vertebrata</taxon>
        <taxon>Euteleostomi</taxon>
        <taxon>Amphibia</taxon>
        <taxon>Batrachia</taxon>
        <taxon>Caudata</taxon>
        <taxon>Salamandroidea</taxon>
        <taxon>Salamandridae</taxon>
        <taxon>Pleurodelinae</taxon>
        <taxon>Pleurodeles</taxon>
    </lineage>
</organism>
<name>A0AAV7Q912_PLEWA</name>
<gene>
    <name evidence="1" type="ORF">NDU88_002325</name>
</gene>
<dbReference type="AlphaFoldDB" id="A0AAV7Q912"/>
<evidence type="ECO:0000313" key="2">
    <source>
        <dbReference type="Proteomes" id="UP001066276"/>
    </source>
</evidence>
<dbReference type="Proteomes" id="UP001066276">
    <property type="component" value="Chromosome 6"/>
</dbReference>
<keyword evidence="2" id="KW-1185">Reference proteome</keyword>
<protein>
    <submittedName>
        <fullName evidence="1">Uncharacterized protein</fullName>
    </submittedName>
</protein>
<comment type="caution">
    <text evidence="1">The sequence shown here is derived from an EMBL/GenBank/DDBJ whole genome shotgun (WGS) entry which is preliminary data.</text>
</comment>
<dbReference type="EMBL" id="JANPWB010000010">
    <property type="protein sequence ID" value="KAJ1135896.1"/>
    <property type="molecule type" value="Genomic_DNA"/>
</dbReference>
<accession>A0AAV7Q912</accession>